<dbReference type="Pfam" id="PF06283">
    <property type="entry name" value="ThuA"/>
    <property type="match status" value="1"/>
</dbReference>
<feature type="domain" description="ThuA-like" evidence="1">
    <location>
        <begin position="32"/>
        <end position="249"/>
    </location>
</feature>
<dbReference type="PANTHER" id="PTHR40469:SF2">
    <property type="entry name" value="GALACTOSE-BINDING DOMAIN-LIKE SUPERFAMILY PROTEIN"/>
    <property type="match status" value="1"/>
</dbReference>
<name>A0A381Q1I5_9ZZZZ</name>
<protein>
    <recommendedName>
        <fullName evidence="1">ThuA-like domain-containing protein</fullName>
    </recommendedName>
</protein>
<dbReference type="AlphaFoldDB" id="A0A381Q1I5"/>
<organism evidence="2">
    <name type="scientific">marine metagenome</name>
    <dbReference type="NCBI Taxonomy" id="408172"/>
    <lineage>
        <taxon>unclassified sequences</taxon>
        <taxon>metagenomes</taxon>
        <taxon>ecological metagenomes</taxon>
    </lineage>
</organism>
<evidence type="ECO:0000313" key="2">
    <source>
        <dbReference type="EMBL" id="SUZ71473.1"/>
    </source>
</evidence>
<evidence type="ECO:0000259" key="1">
    <source>
        <dbReference type="Pfam" id="PF06283"/>
    </source>
</evidence>
<dbReference type="InterPro" id="IPR029010">
    <property type="entry name" value="ThuA-like"/>
</dbReference>
<proteinExistence type="predicted"/>
<dbReference type="Gene3D" id="3.40.50.880">
    <property type="match status" value="1"/>
</dbReference>
<dbReference type="SUPFAM" id="SSF52317">
    <property type="entry name" value="Class I glutamine amidotransferase-like"/>
    <property type="match status" value="1"/>
</dbReference>
<sequence>MTKRCCWQSFLPILIWLTIGVSNDAVAQDRPNVLYLTEPAAWVHTVLPVAEEVIRGLGESPDAFDVTVIRSAEQITKDTLTNYDVVAFNTTGELPMAASKQEALLEFVRNGGGFVGVHSATDTFYEWPEYGEMLGGYFDGHPWHQEVGVTVEDADHPSTRHLESPLTLYEEIYQFKDWNRTDVHVLLSVDTTSVDMEADGINRTDGDFALSWTREYGNGRIFYTALGHEPATWRDSQFQGHLIGGVRWAAGLEE</sequence>
<gene>
    <name evidence="2" type="ORF">METZ01_LOCUS24327</name>
</gene>
<accession>A0A381Q1I5</accession>
<reference evidence="2" key="1">
    <citation type="submission" date="2018-05" db="EMBL/GenBank/DDBJ databases">
        <authorList>
            <person name="Lanie J.A."/>
            <person name="Ng W.-L."/>
            <person name="Kazmierczak K.M."/>
            <person name="Andrzejewski T.M."/>
            <person name="Davidsen T.M."/>
            <person name="Wayne K.J."/>
            <person name="Tettelin H."/>
            <person name="Glass J.I."/>
            <person name="Rusch D."/>
            <person name="Podicherti R."/>
            <person name="Tsui H.-C.T."/>
            <person name="Winkler M.E."/>
        </authorList>
    </citation>
    <scope>NUCLEOTIDE SEQUENCE</scope>
</reference>
<dbReference type="InterPro" id="IPR029062">
    <property type="entry name" value="Class_I_gatase-like"/>
</dbReference>
<dbReference type="EMBL" id="UINC01001123">
    <property type="protein sequence ID" value="SUZ71473.1"/>
    <property type="molecule type" value="Genomic_DNA"/>
</dbReference>
<dbReference type="PANTHER" id="PTHR40469">
    <property type="entry name" value="SECRETED GLYCOSYL HYDROLASE"/>
    <property type="match status" value="1"/>
</dbReference>